<dbReference type="AlphaFoldDB" id="N1WCM3"/>
<evidence type="ECO:0000313" key="1">
    <source>
        <dbReference type="EMBL" id="EMY69591.1"/>
    </source>
</evidence>
<organism evidence="1 2">
    <name type="scientific">Leptospira vanthielii serovar Holland str. Waz Holland = ATCC 700522</name>
    <dbReference type="NCBI Taxonomy" id="1218591"/>
    <lineage>
        <taxon>Bacteria</taxon>
        <taxon>Pseudomonadati</taxon>
        <taxon>Spirochaetota</taxon>
        <taxon>Spirochaetia</taxon>
        <taxon>Leptospirales</taxon>
        <taxon>Leptospiraceae</taxon>
        <taxon>Leptospira</taxon>
    </lineage>
</organism>
<protein>
    <submittedName>
        <fullName evidence="1">Uncharacterized protein</fullName>
    </submittedName>
</protein>
<gene>
    <name evidence="1" type="ORF">LEP1GSC199_2059</name>
</gene>
<sequence>MQNFPTPEPKSTSDVTLSRDRYFQVLSMTEIGVHWYAERIWNFWERQESHKASVIGSPTLNFFPLLKNWFLISLCYVTPFVYGPKDSVFEPNDRNH</sequence>
<comment type="caution">
    <text evidence="1">The sequence shown here is derived from an EMBL/GenBank/DDBJ whole genome shotgun (WGS) entry which is preliminary data.</text>
</comment>
<dbReference type="EMBL" id="AOGY02000051">
    <property type="protein sequence ID" value="EMY69591.1"/>
    <property type="molecule type" value="Genomic_DNA"/>
</dbReference>
<evidence type="ECO:0000313" key="2">
    <source>
        <dbReference type="Proteomes" id="UP000012227"/>
    </source>
</evidence>
<dbReference type="STRING" id="1218591.LEP1GSC199_2059"/>
<proteinExistence type="predicted"/>
<accession>N1WCM3</accession>
<name>N1WCM3_9LEPT</name>
<dbReference type="Proteomes" id="UP000012227">
    <property type="component" value="Unassembled WGS sequence"/>
</dbReference>
<reference evidence="1 2" key="1">
    <citation type="submission" date="2013-03" db="EMBL/GenBank/DDBJ databases">
        <authorList>
            <person name="Harkins D.M."/>
            <person name="Durkin A.S."/>
            <person name="Brinkac L.M."/>
            <person name="Haft D.H."/>
            <person name="Selengut J.D."/>
            <person name="Sanka R."/>
            <person name="DePew J."/>
            <person name="Purushe J."/>
            <person name="Galloway R.L."/>
            <person name="Vinetz J.M."/>
            <person name="Sutton G.G."/>
            <person name="Nierman W.C."/>
            <person name="Fouts D.E."/>
        </authorList>
    </citation>
    <scope>NUCLEOTIDE SEQUENCE [LARGE SCALE GENOMIC DNA]</scope>
    <source>
        <strain evidence="1 2">Waz Holland</strain>
    </source>
</reference>